<evidence type="ECO:0000256" key="2">
    <source>
        <dbReference type="ARBA" id="ARBA00005003"/>
    </source>
</evidence>
<evidence type="ECO:0000256" key="6">
    <source>
        <dbReference type="ARBA" id="ARBA00047490"/>
    </source>
</evidence>
<dbReference type="SUPFAM" id="SSF53686">
    <property type="entry name" value="Tryptophan synthase beta subunit-like PLP-dependent enzymes"/>
    <property type="match status" value="1"/>
</dbReference>
<keyword evidence="5" id="KW-0663">Pyridoxal phosphate</keyword>
<proteinExistence type="inferred from homology"/>
<dbReference type="EMBL" id="HBGF01032388">
    <property type="protein sequence ID" value="CAD9129462.1"/>
    <property type="molecule type" value="Transcribed_RNA"/>
</dbReference>
<dbReference type="InterPro" id="IPR036052">
    <property type="entry name" value="TrpB-like_PALP_sf"/>
</dbReference>
<protein>
    <recommendedName>
        <fullName evidence="4">cystathionine beta-synthase</fullName>
        <ecNumber evidence="4">4.2.1.22</ecNumber>
    </recommendedName>
</protein>
<evidence type="ECO:0000256" key="5">
    <source>
        <dbReference type="ARBA" id="ARBA00022898"/>
    </source>
</evidence>
<dbReference type="Pfam" id="PF00291">
    <property type="entry name" value="PALP"/>
    <property type="match status" value="1"/>
</dbReference>
<dbReference type="InterPro" id="IPR001216">
    <property type="entry name" value="P-phosphate_BS"/>
</dbReference>
<dbReference type="CDD" id="cd01561">
    <property type="entry name" value="CBS_like"/>
    <property type="match status" value="1"/>
</dbReference>
<evidence type="ECO:0000256" key="4">
    <source>
        <dbReference type="ARBA" id="ARBA00012041"/>
    </source>
</evidence>
<evidence type="ECO:0000259" key="7">
    <source>
        <dbReference type="Pfam" id="PF00291"/>
    </source>
</evidence>
<dbReference type="EC" id="4.2.1.22" evidence="4"/>
<name>A0A6U4U3K6_NEODS</name>
<evidence type="ECO:0000256" key="3">
    <source>
        <dbReference type="ARBA" id="ARBA00007103"/>
    </source>
</evidence>
<comment type="cofactor">
    <cofactor evidence="1">
        <name>pyridoxal 5'-phosphate</name>
        <dbReference type="ChEBI" id="CHEBI:597326"/>
    </cofactor>
</comment>
<organism evidence="8">
    <name type="scientific">Neobodo designis</name>
    <name type="common">Flagellated protozoan</name>
    <name type="synonym">Bodo designis</name>
    <dbReference type="NCBI Taxonomy" id="312471"/>
    <lineage>
        <taxon>Eukaryota</taxon>
        <taxon>Discoba</taxon>
        <taxon>Euglenozoa</taxon>
        <taxon>Kinetoplastea</taxon>
        <taxon>Metakinetoplastina</taxon>
        <taxon>Neobodonida</taxon>
        <taxon>Neobodo</taxon>
    </lineage>
</organism>
<dbReference type="AlphaFoldDB" id="A0A6U4U3K6"/>
<sequence>MAFWTESKPIPVPDRNTNILGSILDAVGNTPCIRLNYVPKMLGLKCEVVAKCEFLNPGGSVKDRIGRQMVLEAEAKGRIKEGDVLIEPTSGNTGIGMAMAAAARGIKMIIAMPTKMSAEKERVLNVLGAKVIRTPMVAHDHPDSLISVAWRMHKESPETVHVLDQYRNVANPGAHYHGTGDEILRQCGGKVDAIVCGTGTGGTMTGIAKRIKEVNPDVRVIAVDPLGSILADPDTPAPDVSYHVEGIGYDFVPDVCHRDLVTTWVKSTDPKSLEYARMIHRYEGMLVGGSSGSAMYGVVEACKDLGEDKRVVVVFPDNIRNYMTKFADDNWLEEKGFDFIKDSQATKRPTYEALQAKVAALEAEVAALKAKASA</sequence>
<gene>
    <name evidence="8" type="ORF">NDES1114_LOCUS21648</name>
    <name evidence="9" type="ORF">NDES1114_LOCUS21649</name>
</gene>
<dbReference type="InterPro" id="IPR001926">
    <property type="entry name" value="TrpB-like_PALP"/>
</dbReference>
<dbReference type="PROSITE" id="PS00901">
    <property type="entry name" value="CYS_SYNTHASE"/>
    <property type="match status" value="1"/>
</dbReference>
<evidence type="ECO:0000313" key="8">
    <source>
        <dbReference type="EMBL" id="CAD9129460.1"/>
    </source>
</evidence>
<evidence type="ECO:0000313" key="9">
    <source>
        <dbReference type="EMBL" id="CAD9129462.1"/>
    </source>
</evidence>
<feature type="domain" description="Tryptophan synthase beta chain-like PALP" evidence="7">
    <location>
        <begin position="23"/>
        <end position="317"/>
    </location>
</feature>
<reference evidence="8" key="1">
    <citation type="submission" date="2021-01" db="EMBL/GenBank/DDBJ databases">
        <authorList>
            <person name="Corre E."/>
            <person name="Pelletier E."/>
            <person name="Niang G."/>
            <person name="Scheremetjew M."/>
            <person name="Finn R."/>
            <person name="Kale V."/>
            <person name="Holt S."/>
            <person name="Cochrane G."/>
            <person name="Meng A."/>
            <person name="Brown T."/>
            <person name="Cohen L."/>
        </authorList>
    </citation>
    <scope>NUCLEOTIDE SEQUENCE</scope>
    <source>
        <strain evidence="8">CCAP 1951/1</strain>
    </source>
</reference>
<dbReference type="InterPro" id="IPR050214">
    <property type="entry name" value="Cys_Synth/Cystath_Beta-Synth"/>
</dbReference>
<dbReference type="GO" id="GO:0004122">
    <property type="term" value="F:cystathionine beta-synthase activity"/>
    <property type="evidence" value="ECO:0007669"/>
    <property type="project" value="UniProtKB-EC"/>
</dbReference>
<dbReference type="PANTHER" id="PTHR10314">
    <property type="entry name" value="CYSTATHIONINE BETA-SYNTHASE"/>
    <property type="match status" value="1"/>
</dbReference>
<dbReference type="EMBL" id="HBGF01032386">
    <property type="protein sequence ID" value="CAD9129460.1"/>
    <property type="molecule type" value="Transcribed_RNA"/>
</dbReference>
<comment type="catalytic activity">
    <reaction evidence="6">
        <text>L-homocysteine + L-serine = L,L-cystathionine + H2O</text>
        <dbReference type="Rhea" id="RHEA:10112"/>
        <dbReference type="ChEBI" id="CHEBI:15377"/>
        <dbReference type="ChEBI" id="CHEBI:33384"/>
        <dbReference type="ChEBI" id="CHEBI:58161"/>
        <dbReference type="ChEBI" id="CHEBI:58199"/>
        <dbReference type="EC" id="4.2.1.22"/>
    </reaction>
</comment>
<dbReference type="FunFam" id="3.40.50.1100:FF:000118">
    <property type="entry name" value="Related to CYS4-cystathionine beta-synthase"/>
    <property type="match status" value="1"/>
</dbReference>
<comment type="similarity">
    <text evidence="3">Belongs to the cysteine synthase/cystathionine beta-synthase family.</text>
</comment>
<accession>A0A6U4U3K6</accession>
<dbReference type="Gene3D" id="3.40.50.1100">
    <property type="match status" value="2"/>
</dbReference>
<dbReference type="GO" id="GO:0006535">
    <property type="term" value="P:cysteine biosynthetic process from serine"/>
    <property type="evidence" value="ECO:0007669"/>
    <property type="project" value="InterPro"/>
</dbReference>
<comment type="pathway">
    <text evidence="2">Amino-acid biosynthesis; L-cysteine biosynthesis; L-cysteine from L-homocysteine and L-serine: step 1/2.</text>
</comment>
<dbReference type="FunFam" id="3.40.50.1100:FF:000003">
    <property type="entry name" value="Cystathionine beta-synthase"/>
    <property type="match status" value="1"/>
</dbReference>
<evidence type="ECO:0000256" key="1">
    <source>
        <dbReference type="ARBA" id="ARBA00001933"/>
    </source>
</evidence>